<evidence type="ECO:0000256" key="1">
    <source>
        <dbReference type="ARBA" id="ARBA00004127"/>
    </source>
</evidence>
<evidence type="ECO:0000256" key="5">
    <source>
        <dbReference type="ARBA" id="ARBA00022989"/>
    </source>
</evidence>
<evidence type="ECO:0000256" key="4">
    <source>
        <dbReference type="ARBA" id="ARBA00022692"/>
    </source>
</evidence>
<evidence type="ECO:0000256" key="6">
    <source>
        <dbReference type="ARBA" id="ARBA00023065"/>
    </source>
</evidence>
<keyword evidence="5 9" id="KW-1133">Transmembrane helix</keyword>
<evidence type="ECO:0000259" key="10">
    <source>
        <dbReference type="Pfam" id="PF01699"/>
    </source>
</evidence>
<comment type="subcellular location">
    <subcellularLocation>
        <location evidence="1">Endomembrane system</location>
        <topology evidence="1">Multi-pass membrane protein</topology>
    </subcellularLocation>
</comment>
<name>A0A4P7N0S9_PYROR</name>
<keyword evidence="4 9" id="KW-0812">Transmembrane</keyword>
<dbReference type="PANTHER" id="PTHR31503:SF18">
    <property type="entry name" value="CA(2+)_H(+) EXCHANGER, PUTATIVE (EUROFUNG)-RELATED"/>
    <property type="match status" value="1"/>
</dbReference>
<feature type="transmembrane region" description="Helical" evidence="9">
    <location>
        <begin position="568"/>
        <end position="592"/>
    </location>
</feature>
<feature type="domain" description="Sodium/calcium exchanger membrane region" evidence="10">
    <location>
        <begin position="532"/>
        <end position="677"/>
    </location>
</feature>
<evidence type="ECO:0000256" key="7">
    <source>
        <dbReference type="ARBA" id="ARBA00023136"/>
    </source>
</evidence>
<sequence>MNHPRYIEHVPSEQFRHPRVEANDDGDRYRLDGDWPFTLGNGTTFPQPQYWQPPRLPETQSPGLNQGSISKTHMDNGPVDQEKSGSVLNEGECSIRGGSSQGSDDSHQDPSLLMSFLGTTRRILFSSYINVLLLFVPVGIVLGNIPSMKGPVIFTMNAIAIIPLAGLLSMATETMAASRGPAVGALMNITFGNAVELIIFVIALVKDEVRIVQASLLGSILANLLLILGMCFLLGGLRFREQIDTLQVYNATATQTMACLLSLSVISLVLPTAFHVSFQDNALAKKRDVIISRITSIVLLIVYLLYLVFQLKTHSYLYKSLPQEIIDEESQPGPVAAFLHEDSSSDSSSDCSCSLKGDHSQVASKCRAVMRSLGKGRFSPNTSSSGVHLLHTCALAAHGGPICQSCPRPAPAVPIEDDGDLGSGLRPSIRPSTPQRRLPSLHVYGPSFADSELPTRSSSAIGTNAAPESAPPKLAKSSFLASIGRSLTPTILKERPPSIAAGSVELVNPRHRPRSLLPANDPPEELLSTKAALILLVASTGLVAYCAELMVTSMSSMLATSPPVIGEAFIGLIVLPVVGNAAEHVTAITVALKNKMDLAIAVAVGSSIQIALFVTPFMVILGWMLERDMTLRFTLFETVCLFLATFIVGFLVLDGRSNYLEGALLLAAYVIVAVVAFYYPSQTEVGIVAG</sequence>
<dbReference type="PANTHER" id="PTHR31503">
    <property type="entry name" value="VACUOLAR CALCIUM ION TRANSPORTER"/>
    <property type="match status" value="1"/>
</dbReference>
<feature type="compositionally biased region" description="Polar residues" evidence="8">
    <location>
        <begin position="58"/>
        <end position="71"/>
    </location>
</feature>
<dbReference type="Pfam" id="PF01699">
    <property type="entry name" value="Na_Ca_ex"/>
    <property type="match status" value="2"/>
</dbReference>
<comment type="similarity">
    <text evidence="2">Belongs to the Ca(2+):cation antiporter (CaCA) (TC 2.A.19) family.</text>
</comment>
<keyword evidence="7 9" id="KW-0472">Membrane</keyword>
<evidence type="ECO:0000313" key="11">
    <source>
        <dbReference type="EMBL" id="QBZ55928.1"/>
    </source>
</evidence>
<dbReference type="GO" id="GO:0000329">
    <property type="term" value="C:fungal-type vacuole membrane"/>
    <property type="evidence" value="ECO:0007669"/>
    <property type="project" value="TreeGrafter"/>
</dbReference>
<evidence type="ECO:0000256" key="3">
    <source>
        <dbReference type="ARBA" id="ARBA00022448"/>
    </source>
</evidence>
<organism evidence="11 12">
    <name type="scientific">Pyricularia oryzae</name>
    <name type="common">Rice blast fungus</name>
    <name type="synonym">Magnaporthe oryzae</name>
    <dbReference type="NCBI Taxonomy" id="318829"/>
    <lineage>
        <taxon>Eukaryota</taxon>
        <taxon>Fungi</taxon>
        <taxon>Dikarya</taxon>
        <taxon>Ascomycota</taxon>
        <taxon>Pezizomycotina</taxon>
        <taxon>Sordariomycetes</taxon>
        <taxon>Sordariomycetidae</taxon>
        <taxon>Magnaporthales</taxon>
        <taxon>Pyriculariaceae</taxon>
        <taxon>Pyricularia</taxon>
    </lineage>
</organism>
<evidence type="ECO:0000256" key="9">
    <source>
        <dbReference type="SAM" id="Phobius"/>
    </source>
</evidence>
<proteinExistence type="inferred from homology"/>
<feature type="domain" description="Sodium/calcium exchanger membrane region" evidence="10">
    <location>
        <begin position="151"/>
        <end position="311"/>
    </location>
</feature>
<reference evidence="11 12" key="1">
    <citation type="journal article" date="2019" name="Mol. Biol. Evol.">
        <title>Blast fungal genomes show frequent chromosomal changes, gene gains and losses, and effector gene turnover.</title>
        <authorList>
            <person name="Gomez Luciano L.B."/>
            <person name="Jason Tsai I."/>
            <person name="Chuma I."/>
            <person name="Tosa Y."/>
            <person name="Chen Y.H."/>
            <person name="Li J.Y."/>
            <person name="Li M.Y."/>
            <person name="Jade Lu M.Y."/>
            <person name="Nakayashiki H."/>
            <person name="Li W.H."/>
        </authorList>
    </citation>
    <scope>NUCLEOTIDE SEQUENCE [LARGE SCALE GENOMIC DNA]</scope>
    <source>
        <strain evidence="11">MZ5-1-6</strain>
    </source>
</reference>
<dbReference type="Gene3D" id="1.20.1420.30">
    <property type="entry name" value="NCX, central ion-binding region"/>
    <property type="match status" value="2"/>
</dbReference>
<dbReference type="Proteomes" id="UP000294847">
    <property type="component" value="Chromosome 2"/>
</dbReference>
<dbReference type="EMBL" id="CP034205">
    <property type="protein sequence ID" value="QBZ55928.1"/>
    <property type="molecule type" value="Genomic_DNA"/>
</dbReference>
<dbReference type="AlphaFoldDB" id="A0A4P7N0S9"/>
<feature type="region of interest" description="Disordered" evidence="8">
    <location>
        <begin position="42"/>
        <end position="108"/>
    </location>
</feature>
<dbReference type="GO" id="GO:0015369">
    <property type="term" value="F:calcium:proton antiporter activity"/>
    <property type="evidence" value="ECO:0007669"/>
    <property type="project" value="TreeGrafter"/>
</dbReference>
<feature type="region of interest" description="Disordered" evidence="8">
    <location>
        <begin position="414"/>
        <end position="472"/>
    </location>
</feature>
<dbReference type="FunFam" id="1.20.1420.30:FF:000011">
    <property type="entry name" value="Vacuolar calcium ion transporter"/>
    <property type="match status" value="1"/>
</dbReference>
<evidence type="ECO:0000256" key="8">
    <source>
        <dbReference type="SAM" id="MobiDB-lite"/>
    </source>
</evidence>
<dbReference type="GO" id="GO:0012505">
    <property type="term" value="C:endomembrane system"/>
    <property type="evidence" value="ECO:0007669"/>
    <property type="project" value="UniProtKB-SubCell"/>
</dbReference>
<feature type="transmembrane region" description="Helical" evidence="9">
    <location>
        <begin position="123"/>
        <end position="145"/>
    </location>
</feature>
<feature type="transmembrane region" description="Helical" evidence="9">
    <location>
        <begin position="258"/>
        <end position="278"/>
    </location>
</feature>
<protein>
    <recommendedName>
        <fullName evidence="10">Sodium/calcium exchanger membrane region domain-containing protein</fullName>
    </recommendedName>
</protein>
<feature type="transmembrane region" description="Helical" evidence="9">
    <location>
        <begin position="599"/>
        <end position="625"/>
    </location>
</feature>
<dbReference type="InterPro" id="IPR004837">
    <property type="entry name" value="NaCa_Exmemb"/>
</dbReference>
<dbReference type="GO" id="GO:0006874">
    <property type="term" value="P:intracellular calcium ion homeostasis"/>
    <property type="evidence" value="ECO:0007669"/>
    <property type="project" value="TreeGrafter"/>
</dbReference>
<feature type="transmembrane region" description="Helical" evidence="9">
    <location>
        <begin position="211"/>
        <end position="237"/>
    </location>
</feature>
<feature type="transmembrane region" description="Helical" evidence="9">
    <location>
        <begin position="151"/>
        <end position="171"/>
    </location>
</feature>
<dbReference type="FunFam" id="1.20.1420.30:FF:000016">
    <property type="entry name" value="Membrane bound cation transporter"/>
    <property type="match status" value="1"/>
</dbReference>
<accession>A0A4P7N0S9</accession>
<feature type="transmembrane region" description="Helical" evidence="9">
    <location>
        <begin position="660"/>
        <end position="679"/>
    </location>
</feature>
<gene>
    <name evidence="11" type="ORF">PoMZ_00834</name>
</gene>
<keyword evidence="3" id="KW-0813">Transport</keyword>
<feature type="transmembrane region" description="Helical" evidence="9">
    <location>
        <begin position="183"/>
        <end position="205"/>
    </location>
</feature>
<feature type="transmembrane region" description="Helical" evidence="9">
    <location>
        <begin position="631"/>
        <end position="653"/>
    </location>
</feature>
<feature type="transmembrane region" description="Helical" evidence="9">
    <location>
        <begin position="533"/>
        <end position="556"/>
    </location>
</feature>
<dbReference type="InterPro" id="IPR004713">
    <property type="entry name" value="CaH_exchang"/>
</dbReference>
<evidence type="ECO:0000256" key="2">
    <source>
        <dbReference type="ARBA" id="ARBA00008170"/>
    </source>
</evidence>
<keyword evidence="6" id="KW-0406">Ion transport</keyword>
<dbReference type="InterPro" id="IPR044880">
    <property type="entry name" value="NCX_ion-bd_dom_sf"/>
</dbReference>
<feature type="transmembrane region" description="Helical" evidence="9">
    <location>
        <begin position="290"/>
        <end position="309"/>
    </location>
</feature>
<evidence type="ECO:0000313" key="12">
    <source>
        <dbReference type="Proteomes" id="UP000294847"/>
    </source>
</evidence>